<evidence type="ECO:0000313" key="3">
    <source>
        <dbReference type="Proteomes" id="UP000322876"/>
    </source>
</evidence>
<feature type="domain" description="KAP NTPase" evidence="1">
    <location>
        <begin position="17"/>
        <end position="320"/>
    </location>
</feature>
<evidence type="ECO:0000313" key="2">
    <source>
        <dbReference type="EMBL" id="KAA0257492.1"/>
    </source>
</evidence>
<dbReference type="AlphaFoldDB" id="A0A5A8F1C9"/>
<dbReference type="InterPro" id="IPR011646">
    <property type="entry name" value="KAP_P-loop"/>
</dbReference>
<dbReference type="SUPFAM" id="SSF52540">
    <property type="entry name" value="P-loop containing nucleoside triphosphate hydrolases"/>
    <property type="match status" value="1"/>
</dbReference>
<name>A0A5A8F1C9_9BACT</name>
<gene>
    <name evidence="2" type="ORF">FHQ18_09115</name>
</gene>
<protein>
    <recommendedName>
        <fullName evidence="1">KAP NTPase domain-containing protein</fullName>
    </recommendedName>
</protein>
<dbReference type="OrthoDB" id="88903at2"/>
<evidence type="ECO:0000259" key="1">
    <source>
        <dbReference type="Pfam" id="PF07693"/>
    </source>
</evidence>
<keyword evidence="3" id="KW-1185">Reference proteome</keyword>
<organism evidence="2 3">
    <name type="scientific">Deferribacter autotrophicus</name>
    <dbReference type="NCBI Taxonomy" id="500465"/>
    <lineage>
        <taxon>Bacteria</taxon>
        <taxon>Pseudomonadati</taxon>
        <taxon>Deferribacterota</taxon>
        <taxon>Deferribacteres</taxon>
        <taxon>Deferribacterales</taxon>
        <taxon>Deferribacteraceae</taxon>
        <taxon>Deferribacter</taxon>
    </lineage>
</organism>
<dbReference type="Proteomes" id="UP000322876">
    <property type="component" value="Unassembled WGS sequence"/>
</dbReference>
<comment type="caution">
    <text evidence="2">The sequence shown here is derived from an EMBL/GenBank/DDBJ whole genome shotgun (WGS) entry which is preliminary data.</text>
</comment>
<dbReference type="RefSeq" id="WP_149266873.1">
    <property type="nucleotide sequence ID" value="NZ_VFJB01000007.1"/>
</dbReference>
<reference evidence="2 3" key="1">
    <citation type="submission" date="2019-06" db="EMBL/GenBank/DDBJ databases">
        <title>Genomic insights into carbon and energy metabolism of Deferribacter autotrophicus revealed new metabolic traits in the phylum Deferribacteres.</title>
        <authorList>
            <person name="Slobodkin A.I."/>
            <person name="Slobodkina G.B."/>
            <person name="Allioux M."/>
            <person name="Alain K."/>
            <person name="Jebbar M."/>
            <person name="Shadrin V."/>
            <person name="Kublanov I.V."/>
            <person name="Toshchakov S.V."/>
            <person name="Bonch-Osmolovskaya E.A."/>
        </authorList>
    </citation>
    <scope>NUCLEOTIDE SEQUENCE [LARGE SCALE GENOMIC DNA]</scope>
    <source>
        <strain evidence="2 3">SL50</strain>
    </source>
</reference>
<dbReference type="EMBL" id="VFJB01000007">
    <property type="protein sequence ID" value="KAA0257492.1"/>
    <property type="molecule type" value="Genomic_DNA"/>
</dbReference>
<sequence length="451" mass="51876">MEISTFKDDLLGLEDFAKRLEQFIKIESDYVEGSLVIGLNSKFGSGKTTFLKMWMSSFQEDQNKADKPLVILLNAWESDYYGDPLFAIISALIECIKKHGESAENLINAAKDFGWFTLAMGGQIVKKFTGIDAFEAGEIAATKKLERNGKLPLHSDAFSIYEARKKAMESLKQAIREFVESSSPKVLFLVDELDRCRPDYAISYLETIKHIFDIKGAVFLLAVDRQQLENSAKAAFGSDLDFNEYYRKFVHREVTLPDISENAYRKIARKYVDYYLEREGERYCLMKLDSHCVDNIVELISSLKLTPRQIQEVFRILGHLLETTEEKRGSIYWCLGVASIMMSVLKVGRQDVFHLLGTQQFDYMKAFIFFKDDLNINSYDWWFMLCLTGGGLKLKEGEDIQSVMKKVGLLENDEEFNSSSTLVQWFSGWGHSCSDRFAQIYKNIEQLNKWV</sequence>
<proteinExistence type="predicted"/>
<dbReference type="InterPro" id="IPR027417">
    <property type="entry name" value="P-loop_NTPase"/>
</dbReference>
<accession>A0A5A8F1C9</accession>
<dbReference type="Gene3D" id="3.40.50.300">
    <property type="entry name" value="P-loop containing nucleotide triphosphate hydrolases"/>
    <property type="match status" value="1"/>
</dbReference>
<dbReference type="Pfam" id="PF07693">
    <property type="entry name" value="KAP_NTPase"/>
    <property type="match status" value="1"/>
</dbReference>